<feature type="chain" id="PRO_5046536908" description="Ig-like domain repeat protein" evidence="1">
    <location>
        <begin position="27"/>
        <end position="567"/>
    </location>
</feature>
<dbReference type="SUPFAM" id="SSF75011">
    <property type="entry name" value="3-carboxy-cis,cis-mucoante lactonizing enzyme"/>
    <property type="match status" value="1"/>
</dbReference>
<keyword evidence="1" id="KW-0732">Signal</keyword>
<dbReference type="RefSeq" id="WP_203729988.1">
    <property type="nucleotide sequence ID" value="NZ_BAAATX010000007.1"/>
</dbReference>
<dbReference type="EMBL" id="BOML01000040">
    <property type="protein sequence ID" value="GIE03779.1"/>
    <property type="molecule type" value="Genomic_DNA"/>
</dbReference>
<protein>
    <recommendedName>
        <fullName evidence="4">Ig-like domain repeat protein</fullName>
    </recommendedName>
</protein>
<keyword evidence="3" id="KW-1185">Reference proteome</keyword>
<gene>
    <name evidence="2" type="ORF">Adu01nite_51290</name>
</gene>
<accession>A0ABQ3Z2K1</accession>
<evidence type="ECO:0000256" key="1">
    <source>
        <dbReference type="SAM" id="SignalP"/>
    </source>
</evidence>
<sequence>MRTFRSALLSLVLTLPLLVAGGPARADDRTLPASAGHPVPIGFVNAMLVDPAHRQVFLAEQASDRLLATSYRGGVNVIHDGLDGVNGLALSADSRTLYAALYYAHAIVALDAVTLVEKARYPLDADMYPANLTRTAGKLWFGYHRGFGDDQNRGNFGSLDLSGPAPVVHLHDPATDDSAFFSAPYMVSVPGAPGVLLVADSSANYPPSGTASTYDVSSGTEVFRSHGDLSPDWTLDVALTPDGKQILSNGVCSVWRTPVADLTRNAEAYRQICNPVSVDAARDGRVAFAYRGTNVPDISIYPRGSETAPTDYRFPVGNFDAADKVAWEPGGPRLFAISYDNKQQTKLWVLNEPRLVTPPLTLNHHRAVYGYGTTVVFTAHLGNWAANRIVEIWADPYGSDQGPRLLTRAPVNPKGNVSARIRLTRNTVVTARYAGDDRYAPRSVSSTVYTKVAVSTALARYYRTGRIGGTTYYYFHRTTNPYVTTSMTPYPNRKQRLIVERWSGGKWRVSTASYRVLNSAGKSSVQLTGSHPVGGKFRVRAAYVQTSSGDNLNYTTYSAYRYFTYRK</sequence>
<evidence type="ECO:0000313" key="3">
    <source>
        <dbReference type="Proteomes" id="UP000637628"/>
    </source>
</evidence>
<evidence type="ECO:0000313" key="2">
    <source>
        <dbReference type="EMBL" id="GIE03779.1"/>
    </source>
</evidence>
<organism evidence="2 3">
    <name type="scientific">Paractinoplanes durhamensis</name>
    <dbReference type="NCBI Taxonomy" id="113563"/>
    <lineage>
        <taxon>Bacteria</taxon>
        <taxon>Bacillati</taxon>
        <taxon>Actinomycetota</taxon>
        <taxon>Actinomycetes</taxon>
        <taxon>Micromonosporales</taxon>
        <taxon>Micromonosporaceae</taxon>
        <taxon>Paractinoplanes</taxon>
    </lineage>
</organism>
<feature type="signal peptide" evidence="1">
    <location>
        <begin position="1"/>
        <end position="26"/>
    </location>
</feature>
<name>A0ABQ3Z2K1_9ACTN</name>
<dbReference type="Proteomes" id="UP000637628">
    <property type="component" value="Unassembled WGS sequence"/>
</dbReference>
<evidence type="ECO:0008006" key="4">
    <source>
        <dbReference type="Google" id="ProtNLM"/>
    </source>
</evidence>
<proteinExistence type="predicted"/>
<reference evidence="2 3" key="1">
    <citation type="submission" date="2021-01" db="EMBL/GenBank/DDBJ databases">
        <title>Whole genome shotgun sequence of Actinoplanes durhamensis NBRC 14914.</title>
        <authorList>
            <person name="Komaki H."/>
            <person name="Tamura T."/>
        </authorList>
    </citation>
    <scope>NUCLEOTIDE SEQUENCE [LARGE SCALE GENOMIC DNA]</scope>
    <source>
        <strain evidence="2 3">NBRC 14914</strain>
    </source>
</reference>
<comment type="caution">
    <text evidence="2">The sequence shown here is derived from an EMBL/GenBank/DDBJ whole genome shotgun (WGS) entry which is preliminary data.</text>
</comment>